<comment type="caution">
    <text evidence="8">The sequence shown here is derived from an EMBL/GenBank/DDBJ whole genome shotgun (WGS) entry which is preliminary data.</text>
</comment>
<keyword evidence="9" id="KW-1185">Reference proteome</keyword>
<accession>A0A4E0RWN7</accession>
<reference evidence="8" key="1">
    <citation type="submission" date="2019-03" db="EMBL/GenBank/DDBJ databases">
        <title>Improved annotation for the trematode Fasciola hepatica.</title>
        <authorList>
            <person name="Choi Y.-J."/>
            <person name="Martin J."/>
            <person name="Mitreva M."/>
        </authorList>
    </citation>
    <scope>NUCLEOTIDE SEQUENCE [LARGE SCALE GENOMIC DNA]</scope>
</reference>
<feature type="transmembrane region" description="Helical" evidence="7">
    <location>
        <begin position="371"/>
        <end position="392"/>
    </location>
</feature>
<evidence type="ECO:0000256" key="1">
    <source>
        <dbReference type="ARBA" id="ARBA00004141"/>
    </source>
</evidence>
<dbReference type="InterPro" id="IPR049941">
    <property type="entry name" value="LPLAT_7/PORCN-like"/>
</dbReference>
<dbReference type="Pfam" id="PF03062">
    <property type="entry name" value="MBOAT"/>
    <property type="match status" value="1"/>
</dbReference>
<sequence length="508" mass="57809">MAFVDGLAKLIGIDSNQVFFLICQIFAIFCGCVLRVYIPPGSSRSKQRHLFEFIIGVLVLYMGYGPYIIHLVIQAIPAYLMLVFLPLSFAQYGILIFSMAYLSAIHIYQLYTGNHSSVDISAPLMVQTQKLSSLAFNINDGVRIAAGLPVIRECHKLNAIARRPRLLQLGGYLFCFHNCMIGPSMFFADYLRFIEGREADRILDTDLQWRFNQKKDEIRVARAELLKQLKLLLLHTLLIVWAFSNFKPDHLLDDDFARKTFWQKYIYVTIACFAFRQRFYFAWTISCVANLCAGFGFSGFDDHGEPEYRFAANIHFLPIELGTSTKTILDAWNTATTRWLRECVYDRVPKRYAVWAVFVASAIWHGFHPGFYLAFVSAALITVCGRMCRRYLRPYFLGSPAMNFIYDIMTHIGAIFCLNYLGVAFLLQKTGRVLHFWRQMRFIGHLGPLALIICLPLVCGKPGNSTKLNAADRTPVQLTKNAVVTNGGTNSSRHNSAVTNNVCKLHEN</sequence>
<dbReference type="GO" id="GO:0030258">
    <property type="term" value="P:lipid modification"/>
    <property type="evidence" value="ECO:0007669"/>
    <property type="project" value="TreeGrafter"/>
</dbReference>
<comment type="subcellular location">
    <subcellularLocation>
        <location evidence="1">Membrane</location>
        <topology evidence="1">Multi-pass membrane protein</topology>
    </subcellularLocation>
</comment>
<evidence type="ECO:0000313" key="9">
    <source>
        <dbReference type="Proteomes" id="UP000230066"/>
    </source>
</evidence>
<evidence type="ECO:0000313" key="8">
    <source>
        <dbReference type="EMBL" id="THD22352.1"/>
    </source>
</evidence>
<dbReference type="PANTHER" id="PTHR13906:SF4">
    <property type="entry name" value="LYSOPHOSPHOLIPID ACYLTRANSFERASE 6"/>
    <property type="match status" value="1"/>
</dbReference>
<dbReference type="Proteomes" id="UP000230066">
    <property type="component" value="Unassembled WGS sequence"/>
</dbReference>
<keyword evidence="3 7" id="KW-0812">Transmembrane</keyword>
<evidence type="ECO:0000256" key="5">
    <source>
        <dbReference type="ARBA" id="ARBA00023136"/>
    </source>
</evidence>
<dbReference type="GO" id="GO:0016020">
    <property type="term" value="C:membrane"/>
    <property type="evidence" value="ECO:0007669"/>
    <property type="project" value="UniProtKB-SubCell"/>
</dbReference>
<evidence type="ECO:0000256" key="6">
    <source>
        <dbReference type="ARBA" id="ARBA00023315"/>
    </source>
</evidence>
<feature type="transmembrane region" description="Helical" evidence="7">
    <location>
        <begin position="79"/>
        <end position="102"/>
    </location>
</feature>
<keyword evidence="4 7" id="KW-1133">Transmembrane helix</keyword>
<organism evidence="8 9">
    <name type="scientific">Fasciola hepatica</name>
    <name type="common">Liver fluke</name>
    <dbReference type="NCBI Taxonomy" id="6192"/>
    <lineage>
        <taxon>Eukaryota</taxon>
        <taxon>Metazoa</taxon>
        <taxon>Spiralia</taxon>
        <taxon>Lophotrochozoa</taxon>
        <taxon>Platyhelminthes</taxon>
        <taxon>Trematoda</taxon>
        <taxon>Digenea</taxon>
        <taxon>Plagiorchiida</taxon>
        <taxon>Echinostomata</taxon>
        <taxon>Echinostomatoidea</taxon>
        <taxon>Fasciolidae</taxon>
        <taxon>Fasciola</taxon>
    </lineage>
</organism>
<dbReference type="GO" id="GO:0016746">
    <property type="term" value="F:acyltransferase activity"/>
    <property type="evidence" value="ECO:0007669"/>
    <property type="project" value="UniProtKB-KW"/>
</dbReference>
<feature type="transmembrane region" description="Helical" evidence="7">
    <location>
        <begin position="50"/>
        <end position="73"/>
    </location>
</feature>
<protein>
    <submittedName>
        <fullName evidence="8">O acyltransferase membrane bound domain</fullName>
    </submittedName>
</protein>
<feature type="transmembrane region" description="Helical" evidence="7">
    <location>
        <begin position="280"/>
        <end position="300"/>
    </location>
</feature>
<keyword evidence="2" id="KW-0808">Transferase</keyword>
<feature type="transmembrane region" description="Helical" evidence="7">
    <location>
        <begin position="439"/>
        <end position="459"/>
    </location>
</feature>
<evidence type="ECO:0000256" key="2">
    <source>
        <dbReference type="ARBA" id="ARBA00022679"/>
    </source>
</evidence>
<dbReference type="PANTHER" id="PTHR13906">
    <property type="entry name" value="PORCUPINE"/>
    <property type="match status" value="1"/>
</dbReference>
<dbReference type="AlphaFoldDB" id="A0A4E0RWN7"/>
<dbReference type="InterPro" id="IPR004299">
    <property type="entry name" value="MBOAT_fam"/>
</dbReference>
<evidence type="ECO:0000256" key="7">
    <source>
        <dbReference type="SAM" id="Phobius"/>
    </source>
</evidence>
<keyword evidence="5 7" id="KW-0472">Membrane</keyword>
<dbReference type="EMBL" id="JXXN02002816">
    <property type="protein sequence ID" value="THD22352.1"/>
    <property type="molecule type" value="Genomic_DNA"/>
</dbReference>
<evidence type="ECO:0000256" key="3">
    <source>
        <dbReference type="ARBA" id="ARBA00022692"/>
    </source>
</evidence>
<name>A0A4E0RWN7_FASHE</name>
<feature type="transmembrane region" description="Helical" evidence="7">
    <location>
        <begin position="404"/>
        <end position="427"/>
    </location>
</feature>
<feature type="transmembrane region" description="Helical" evidence="7">
    <location>
        <begin position="18"/>
        <end position="38"/>
    </location>
</feature>
<keyword evidence="6 8" id="KW-0012">Acyltransferase</keyword>
<evidence type="ECO:0000256" key="4">
    <source>
        <dbReference type="ARBA" id="ARBA00022989"/>
    </source>
</evidence>
<proteinExistence type="predicted"/>
<gene>
    <name evidence="8" type="ORF">D915_006915</name>
</gene>